<keyword evidence="4" id="KW-0963">Cytoplasm</keyword>
<dbReference type="Pfam" id="PF01300">
    <property type="entry name" value="Sua5_yciO_yrdC"/>
    <property type="match status" value="1"/>
</dbReference>
<evidence type="ECO:0000259" key="12">
    <source>
        <dbReference type="PROSITE" id="PS51163"/>
    </source>
</evidence>
<evidence type="ECO:0000256" key="1">
    <source>
        <dbReference type="ARBA" id="ARBA00004496"/>
    </source>
</evidence>
<evidence type="ECO:0000313" key="14">
    <source>
        <dbReference type="Proteomes" id="UP001565200"/>
    </source>
</evidence>
<comment type="similarity">
    <text evidence="2">Belongs to the SUA5 family.</text>
</comment>
<evidence type="ECO:0000256" key="5">
    <source>
        <dbReference type="ARBA" id="ARBA00022679"/>
    </source>
</evidence>
<sequence>MSTEQDLQQACEAIKEGKVILYPTDTVWGIGCDATDRKAVRRVYEIKRRVDTKAMLVLTHSIDVAKMIASVSPEAESLLLASGRPTTVVLPDACGIAPELVADDGSVGVRITSEAFSSELCRLSGVPLVSTSANISGAPSAAAFDEIDDIIKNSVDYICVTRRDDSGGALPSRVVKVDVDNSIKVLRD</sequence>
<comment type="catalytic activity">
    <reaction evidence="11">
        <text>L-threonine + hydrogencarbonate + ATP = L-threonylcarbamoyladenylate + diphosphate + H2O</text>
        <dbReference type="Rhea" id="RHEA:36407"/>
        <dbReference type="ChEBI" id="CHEBI:15377"/>
        <dbReference type="ChEBI" id="CHEBI:17544"/>
        <dbReference type="ChEBI" id="CHEBI:30616"/>
        <dbReference type="ChEBI" id="CHEBI:33019"/>
        <dbReference type="ChEBI" id="CHEBI:57926"/>
        <dbReference type="ChEBI" id="CHEBI:73682"/>
        <dbReference type="EC" id="2.7.7.87"/>
    </reaction>
</comment>
<accession>A0ABV4CSN4</accession>
<dbReference type="SUPFAM" id="SSF55821">
    <property type="entry name" value="YrdC/RibB"/>
    <property type="match status" value="1"/>
</dbReference>
<keyword evidence="9" id="KW-0067">ATP-binding</keyword>
<dbReference type="Proteomes" id="UP001565200">
    <property type="component" value="Unassembled WGS sequence"/>
</dbReference>
<dbReference type="InterPro" id="IPR006070">
    <property type="entry name" value="Sua5-like_dom"/>
</dbReference>
<dbReference type="EC" id="2.7.7.87" evidence="3"/>
<dbReference type="GO" id="GO:0061710">
    <property type="term" value="F:L-threonylcarbamoyladenylate synthase"/>
    <property type="evidence" value="ECO:0007669"/>
    <property type="project" value="UniProtKB-EC"/>
</dbReference>
<comment type="caution">
    <text evidence="13">The sequence shown here is derived from an EMBL/GenBank/DDBJ whole genome shotgun (WGS) entry which is preliminary data.</text>
</comment>
<keyword evidence="14" id="KW-1185">Reference proteome</keyword>
<evidence type="ECO:0000313" key="13">
    <source>
        <dbReference type="EMBL" id="MEY8244397.1"/>
    </source>
</evidence>
<keyword evidence="6" id="KW-0819">tRNA processing</keyword>
<evidence type="ECO:0000256" key="2">
    <source>
        <dbReference type="ARBA" id="ARBA00007663"/>
    </source>
</evidence>
<comment type="subcellular location">
    <subcellularLocation>
        <location evidence="1">Cytoplasm</location>
    </subcellularLocation>
</comment>
<dbReference type="NCBIfam" id="TIGR00057">
    <property type="entry name" value="L-threonylcarbamoyladenylate synthase"/>
    <property type="match status" value="1"/>
</dbReference>
<evidence type="ECO:0000256" key="10">
    <source>
        <dbReference type="ARBA" id="ARBA00029774"/>
    </source>
</evidence>
<feature type="domain" description="YrdC-like" evidence="12">
    <location>
        <begin position="4"/>
        <end position="188"/>
    </location>
</feature>
<organism evidence="13 14">
    <name type="scientific">Heminiphilus faecis</name>
    <dbReference type="NCBI Taxonomy" id="2601703"/>
    <lineage>
        <taxon>Bacteria</taxon>
        <taxon>Pseudomonadati</taxon>
        <taxon>Bacteroidota</taxon>
        <taxon>Bacteroidia</taxon>
        <taxon>Bacteroidales</taxon>
        <taxon>Muribaculaceae</taxon>
        <taxon>Heminiphilus</taxon>
    </lineage>
</organism>
<dbReference type="InterPro" id="IPR017945">
    <property type="entry name" value="DHBP_synth_RibB-like_a/b_dom"/>
</dbReference>
<evidence type="ECO:0000256" key="4">
    <source>
        <dbReference type="ARBA" id="ARBA00022490"/>
    </source>
</evidence>
<dbReference type="EMBL" id="JBCLPP010000004">
    <property type="protein sequence ID" value="MEY8244397.1"/>
    <property type="molecule type" value="Genomic_DNA"/>
</dbReference>
<keyword evidence="8" id="KW-0547">Nucleotide-binding</keyword>
<keyword evidence="5 13" id="KW-0808">Transferase</keyword>
<dbReference type="Gene3D" id="3.90.870.10">
    <property type="entry name" value="DHBP synthase"/>
    <property type="match status" value="1"/>
</dbReference>
<keyword evidence="7 13" id="KW-0548">Nucleotidyltransferase</keyword>
<evidence type="ECO:0000256" key="6">
    <source>
        <dbReference type="ARBA" id="ARBA00022694"/>
    </source>
</evidence>
<gene>
    <name evidence="13" type="ORF">AAK873_02040</name>
</gene>
<protein>
    <recommendedName>
        <fullName evidence="10">L-threonylcarbamoyladenylate synthase</fullName>
        <ecNumber evidence="3">2.7.7.87</ecNumber>
    </recommendedName>
    <alternativeName>
        <fullName evidence="10">L-threonylcarbamoyladenylate synthase</fullName>
    </alternativeName>
</protein>
<dbReference type="PANTHER" id="PTHR17490">
    <property type="entry name" value="SUA5"/>
    <property type="match status" value="1"/>
</dbReference>
<evidence type="ECO:0000256" key="8">
    <source>
        <dbReference type="ARBA" id="ARBA00022741"/>
    </source>
</evidence>
<evidence type="ECO:0000256" key="9">
    <source>
        <dbReference type="ARBA" id="ARBA00022840"/>
    </source>
</evidence>
<evidence type="ECO:0000256" key="3">
    <source>
        <dbReference type="ARBA" id="ARBA00012584"/>
    </source>
</evidence>
<reference evidence="13 14" key="1">
    <citation type="submission" date="2024-03" db="EMBL/GenBank/DDBJ databases">
        <title>Mouse gut bacterial collection (mGBC) of GemPharmatech.</title>
        <authorList>
            <person name="He Y."/>
            <person name="Dong L."/>
            <person name="Wu D."/>
            <person name="Gao X."/>
            <person name="Lin Z."/>
        </authorList>
    </citation>
    <scope>NUCLEOTIDE SEQUENCE [LARGE SCALE GENOMIC DNA]</scope>
    <source>
        <strain evidence="13 14">54-13</strain>
    </source>
</reference>
<evidence type="ECO:0000256" key="7">
    <source>
        <dbReference type="ARBA" id="ARBA00022695"/>
    </source>
</evidence>
<dbReference type="InterPro" id="IPR050156">
    <property type="entry name" value="TC-AMP_synthase_SUA5"/>
</dbReference>
<evidence type="ECO:0000256" key="11">
    <source>
        <dbReference type="ARBA" id="ARBA00048366"/>
    </source>
</evidence>
<name>A0ABV4CSN4_9BACT</name>
<dbReference type="RefSeq" id="WP_121698267.1">
    <property type="nucleotide sequence ID" value="NZ_JBCLPP010000004.1"/>
</dbReference>
<proteinExistence type="inferred from homology"/>
<dbReference type="PANTHER" id="PTHR17490:SF16">
    <property type="entry name" value="THREONYLCARBAMOYL-AMP SYNTHASE"/>
    <property type="match status" value="1"/>
</dbReference>
<dbReference type="PROSITE" id="PS51163">
    <property type="entry name" value="YRDC"/>
    <property type="match status" value="1"/>
</dbReference>